<dbReference type="PANTHER" id="PTHR47987">
    <property type="entry name" value="OS08G0249100 PROTEIN"/>
    <property type="match status" value="1"/>
</dbReference>
<keyword evidence="1" id="KW-0812">Transmembrane</keyword>
<dbReference type="SUPFAM" id="SSF56112">
    <property type="entry name" value="Protein kinase-like (PK-like)"/>
    <property type="match status" value="1"/>
</dbReference>
<dbReference type="AlphaFoldDB" id="A0A5D2AJP8"/>
<name>A0A5D2AJP8_GOSDA</name>
<evidence type="ECO:0000259" key="2">
    <source>
        <dbReference type="Pfam" id="PF07714"/>
    </source>
</evidence>
<keyword evidence="1" id="KW-1133">Transmembrane helix</keyword>
<dbReference type="EMBL" id="CM017711">
    <property type="protein sequence ID" value="TYG45054.1"/>
    <property type="molecule type" value="Genomic_DNA"/>
</dbReference>
<dbReference type="Pfam" id="PF07714">
    <property type="entry name" value="PK_Tyr_Ser-Thr"/>
    <property type="match status" value="1"/>
</dbReference>
<sequence>MGGTQEPSAHLCIGFSKNFRIFICFYALMLYVYICILCGCFEFNFKKRWEPFRFRNTRRRQHRNAFSDTTATCGEGGYAEGKLKTGNLVAIKRLNRGPSEEITIDFLSELRIVVHVDHPNIAKLIGYIIYFLNLFYIY</sequence>
<proteinExistence type="predicted"/>
<dbReference type="InterPro" id="IPR046958">
    <property type="entry name" value="RBK1/2/STUNTED"/>
</dbReference>
<dbReference type="PANTHER" id="PTHR47987:SF13">
    <property type="entry name" value="RECEPTOR-LIKE CYTOSOLIC SERINE_THREONINE-PROTEIN KINASE RBK2"/>
    <property type="match status" value="1"/>
</dbReference>
<dbReference type="InterPro" id="IPR001245">
    <property type="entry name" value="Ser-Thr/Tyr_kinase_cat_dom"/>
</dbReference>
<organism evidence="3 4">
    <name type="scientific">Gossypium darwinii</name>
    <name type="common">Darwin's cotton</name>
    <name type="synonym">Gossypium barbadense var. darwinii</name>
    <dbReference type="NCBI Taxonomy" id="34276"/>
    <lineage>
        <taxon>Eukaryota</taxon>
        <taxon>Viridiplantae</taxon>
        <taxon>Streptophyta</taxon>
        <taxon>Embryophyta</taxon>
        <taxon>Tracheophyta</taxon>
        <taxon>Spermatophyta</taxon>
        <taxon>Magnoliopsida</taxon>
        <taxon>eudicotyledons</taxon>
        <taxon>Gunneridae</taxon>
        <taxon>Pentapetalae</taxon>
        <taxon>rosids</taxon>
        <taxon>malvids</taxon>
        <taxon>Malvales</taxon>
        <taxon>Malvaceae</taxon>
        <taxon>Malvoideae</taxon>
        <taxon>Gossypium</taxon>
    </lineage>
</organism>
<protein>
    <recommendedName>
        <fullName evidence="2">Serine-threonine/tyrosine-protein kinase catalytic domain-containing protein</fullName>
    </recommendedName>
</protein>
<keyword evidence="1" id="KW-0472">Membrane</keyword>
<evidence type="ECO:0000256" key="1">
    <source>
        <dbReference type="SAM" id="Phobius"/>
    </source>
</evidence>
<dbReference type="Gene3D" id="3.30.200.20">
    <property type="entry name" value="Phosphorylase Kinase, domain 1"/>
    <property type="match status" value="1"/>
</dbReference>
<evidence type="ECO:0000313" key="3">
    <source>
        <dbReference type="EMBL" id="TYG45054.1"/>
    </source>
</evidence>
<feature type="domain" description="Serine-threonine/tyrosine-protein kinase catalytic" evidence="2">
    <location>
        <begin position="79"/>
        <end position="129"/>
    </location>
</feature>
<dbReference type="Proteomes" id="UP000323506">
    <property type="component" value="Chromosome D11"/>
</dbReference>
<dbReference type="GO" id="GO:0004672">
    <property type="term" value="F:protein kinase activity"/>
    <property type="evidence" value="ECO:0007669"/>
    <property type="project" value="InterPro"/>
</dbReference>
<feature type="transmembrane region" description="Helical" evidence="1">
    <location>
        <begin position="20"/>
        <end position="45"/>
    </location>
</feature>
<evidence type="ECO:0000313" key="4">
    <source>
        <dbReference type="Proteomes" id="UP000323506"/>
    </source>
</evidence>
<dbReference type="InterPro" id="IPR011009">
    <property type="entry name" value="Kinase-like_dom_sf"/>
</dbReference>
<reference evidence="3 4" key="1">
    <citation type="submission" date="2019-06" db="EMBL/GenBank/DDBJ databases">
        <title>WGS assembly of Gossypium darwinii.</title>
        <authorList>
            <person name="Chen Z.J."/>
            <person name="Sreedasyam A."/>
            <person name="Ando A."/>
            <person name="Song Q."/>
            <person name="De L."/>
            <person name="Hulse-Kemp A."/>
            <person name="Ding M."/>
            <person name="Ye W."/>
            <person name="Kirkbride R."/>
            <person name="Jenkins J."/>
            <person name="Plott C."/>
            <person name="Lovell J."/>
            <person name="Lin Y.-M."/>
            <person name="Vaughn R."/>
            <person name="Liu B."/>
            <person name="Li W."/>
            <person name="Simpson S."/>
            <person name="Scheffler B."/>
            <person name="Saski C."/>
            <person name="Grover C."/>
            <person name="Hu G."/>
            <person name="Conover J."/>
            <person name="Carlson J."/>
            <person name="Shu S."/>
            <person name="Boston L."/>
            <person name="Williams M."/>
            <person name="Peterson D."/>
            <person name="Mcgee K."/>
            <person name="Jones D."/>
            <person name="Wendel J."/>
            <person name="Stelly D."/>
            <person name="Grimwood J."/>
            <person name="Schmutz J."/>
        </authorList>
    </citation>
    <scope>NUCLEOTIDE SEQUENCE [LARGE SCALE GENOMIC DNA]</scope>
    <source>
        <strain evidence="3">1808015.09</strain>
    </source>
</reference>
<accession>A0A5D2AJP8</accession>
<keyword evidence="4" id="KW-1185">Reference proteome</keyword>
<gene>
    <name evidence="3" type="ORF">ES288_D11G144700v1</name>
</gene>